<dbReference type="InterPro" id="IPR025483">
    <property type="entry name" value="Lipase_euk"/>
</dbReference>
<keyword evidence="2" id="KW-0732">Signal</keyword>
<keyword evidence="3" id="KW-0378">Hydrolase</keyword>
<dbReference type="EMBL" id="GL444976">
    <property type="protein sequence ID" value="EFN60341.1"/>
    <property type="molecule type" value="Genomic_DNA"/>
</dbReference>
<sequence length="364" mass="41723">MIREAGYPVETHVITTEDGYLLTLHRIPGGNDSLPVLLLHGMISSSADWVVLGKNKAFAYYLLADQGYDVWLGNFRGNIYSKAHISLSSSNSTFWDFSFHEMGIYDLPAMITFITNMRAQPLHTYIGYSMSATSFFIMASERPKFTQMVQMMIGLAPAVFGNHMKSPIQYFFPLRRKLKIVAQLFFHDEVFGSDFVRFLLKNICDQNITGKLCVNLMSIICGDDHEQFNYTLLPVILNHFPAGTSTKIILHLIQSFESGKFRKYDHDRVKNLLIYNSMEPPDYNLSNTTVPIALFYANNDLFVSIEDVERLYHSLPNVVDMYKVPWSKFNHVGFIWAKDASKLVYDRILKIMRGENLNNVTSVK</sequence>
<keyword evidence="10" id="KW-1185">Reference proteome</keyword>
<dbReference type="InterPro" id="IPR006693">
    <property type="entry name" value="AB_hydrolase_lipase"/>
</dbReference>
<evidence type="ECO:0000256" key="2">
    <source>
        <dbReference type="ARBA" id="ARBA00022729"/>
    </source>
</evidence>
<evidence type="ECO:0000313" key="9">
    <source>
        <dbReference type="EMBL" id="EFN60341.1"/>
    </source>
</evidence>
<dbReference type="AlphaFoldDB" id="E2B1V1"/>
<evidence type="ECO:0000256" key="5">
    <source>
        <dbReference type="ARBA" id="ARBA00023098"/>
    </source>
</evidence>
<dbReference type="OrthoDB" id="9974421at2759"/>
<dbReference type="OMA" id="ATIXSRI"/>
<evidence type="ECO:0000256" key="3">
    <source>
        <dbReference type="ARBA" id="ARBA00022801"/>
    </source>
</evidence>
<dbReference type="GO" id="GO:0016788">
    <property type="term" value="F:hydrolase activity, acting on ester bonds"/>
    <property type="evidence" value="ECO:0007669"/>
    <property type="project" value="InterPro"/>
</dbReference>
<dbReference type="Proteomes" id="UP000000311">
    <property type="component" value="Unassembled WGS sequence"/>
</dbReference>
<organism evidence="10">
    <name type="scientific">Camponotus floridanus</name>
    <name type="common">Florida carpenter ant</name>
    <dbReference type="NCBI Taxonomy" id="104421"/>
    <lineage>
        <taxon>Eukaryota</taxon>
        <taxon>Metazoa</taxon>
        <taxon>Ecdysozoa</taxon>
        <taxon>Arthropoda</taxon>
        <taxon>Hexapoda</taxon>
        <taxon>Insecta</taxon>
        <taxon>Pterygota</taxon>
        <taxon>Neoptera</taxon>
        <taxon>Endopterygota</taxon>
        <taxon>Hymenoptera</taxon>
        <taxon>Apocrita</taxon>
        <taxon>Aculeata</taxon>
        <taxon>Formicoidea</taxon>
        <taxon>Formicidae</taxon>
        <taxon>Formicinae</taxon>
        <taxon>Camponotus</taxon>
    </lineage>
</organism>
<dbReference type="SUPFAM" id="SSF53474">
    <property type="entry name" value="alpha/beta-Hydrolases"/>
    <property type="match status" value="1"/>
</dbReference>
<feature type="active site" description="Nucleophile" evidence="7">
    <location>
        <position position="129"/>
    </location>
</feature>
<evidence type="ECO:0000256" key="1">
    <source>
        <dbReference type="ARBA" id="ARBA00010701"/>
    </source>
</evidence>
<feature type="domain" description="Partial AB-hydrolase lipase" evidence="8">
    <location>
        <begin position="1"/>
        <end position="51"/>
    </location>
</feature>
<name>E2B1V1_CAMFO</name>
<dbReference type="InterPro" id="IPR029058">
    <property type="entry name" value="AB_hydrolase_fold"/>
</dbReference>
<keyword evidence="4" id="KW-0442">Lipid degradation</keyword>
<accession>E2B1V1</accession>
<dbReference type="ESTHER" id="camfo-e2b1v1">
    <property type="family name" value="Acidic_Lipase"/>
</dbReference>
<comment type="similarity">
    <text evidence="1">Belongs to the AB hydrolase superfamily. Lipase family.</text>
</comment>
<reference evidence="9 10" key="1">
    <citation type="journal article" date="2010" name="Science">
        <title>Genomic comparison of the ants Camponotus floridanus and Harpegnathos saltator.</title>
        <authorList>
            <person name="Bonasio R."/>
            <person name="Zhang G."/>
            <person name="Ye C."/>
            <person name="Mutti N.S."/>
            <person name="Fang X."/>
            <person name="Qin N."/>
            <person name="Donahue G."/>
            <person name="Yang P."/>
            <person name="Li Q."/>
            <person name="Li C."/>
            <person name="Zhang P."/>
            <person name="Huang Z."/>
            <person name="Berger S.L."/>
            <person name="Reinberg D."/>
            <person name="Wang J."/>
            <person name="Liebig J."/>
        </authorList>
    </citation>
    <scope>NUCLEOTIDE SEQUENCE [LARGE SCALE GENOMIC DNA]</scope>
    <source>
        <strain evidence="10">C129</strain>
    </source>
</reference>
<evidence type="ECO:0000313" key="10">
    <source>
        <dbReference type="Proteomes" id="UP000000311"/>
    </source>
</evidence>
<proteinExistence type="inferred from homology"/>
<dbReference type="Pfam" id="PF04083">
    <property type="entry name" value="Abhydro_lipase"/>
    <property type="match status" value="1"/>
</dbReference>
<dbReference type="KEGG" id="cfo:105258349"/>
<dbReference type="InParanoid" id="E2B1V1"/>
<dbReference type="GO" id="GO:0016042">
    <property type="term" value="P:lipid catabolic process"/>
    <property type="evidence" value="ECO:0007669"/>
    <property type="project" value="UniProtKB-KW"/>
</dbReference>
<evidence type="ECO:0000256" key="4">
    <source>
        <dbReference type="ARBA" id="ARBA00022963"/>
    </source>
</evidence>
<dbReference type="PIRSF" id="PIRSF000862">
    <property type="entry name" value="Steryl_ester_lip"/>
    <property type="match status" value="1"/>
</dbReference>
<dbReference type="FunFam" id="3.40.50.1820:FF:000057">
    <property type="entry name" value="Lipase"/>
    <property type="match status" value="1"/>
</dbReference>
<gene>
    <name evidence="9" type="ORF">EAG_15541</name>
</gene>
<keyword evidence="5" id="KW-0443">Lipid metabolism</keyword>
<feature type="active site" description="Charge relay system" evidence="7">
    <location>
        <position position="300"/>
    </location>
</feature>
<keyword evidence="6" id="KW-0325">Glycoprotein</keyword>
<evidence type="ECO:0000256" key="7">
    <source>
        <dbReference type="PIRSR" id="PIRSR000862-1"/>
    </source>
</evidence>
<dbReference type="PANTHER" id="PTHR11005">
    <property type="entry name" value="LYSOSOMAL ACID LIPASE-RELATED"/>
    <property type="match status" value="1"/>
</dbReference>
<feature type="active site" description="Charge relay system" evidence="7">
    <location>
        <position position="331"/>
    </location>
</feature>
<evidence type="ECO:0000256" key="6">
    <source>
        <dbReference type="ARBA" id="ARBA00023180"/>
    </source>
</evidence>
<dbReference type="Gene3D" id="3.40.50.1820">
    <property type="entry name" value="alpha/beta hydrolase"/>
    <property type="match status" value="1"/>
</dbReference>
<protein>
    <submittedName>
        <fullName evidence="9">Lipase 3</fullName>
    </submittedName>
</protein>
<evidence type="ECO:0000259" key="8">
    <source>
        <dbReference type="Pfam" id="PF04083"/>
    </source>
</evidence>